<feature type="transmembrane region" description="Helical" evidence="1">
    <location>
        <begin position="6"/>
        <end position="27"/>
    </location>
</feature>
<dbReference type="Proteomes" id="UP000254326">
    <property type="component" value="Unassembled WGS sequence"/>
</dbReference>
<proteinExistence type="predicted"/>
<dbReference type="RefSeq" id="WP_115466689.1">
    <property type="nucleotide sequence ID" value="NZ_QKRA01000001.1"/>
</dbReference>
<gene>
    <name evidence="2" type="ORF">DN730_03430</name>
</gene>
<name>A0A370UE92_9GAMM</name>
<evidence type="ECO:0000313" key="3">
    <source>
        <dbReference type="Proteomes" id="UP000254326"/>
    </source>
</evidence>
<sequence>MPEWMYILLLTLMAGLAMPLGGLLATLDSFRPNWLNEELRHSVTAFGGGALLSAVAFVLVPEGIEPFDPWLSAGLFLLGGIMFMMIDIQLDKHHTSAGQLAAMLSDFIPESIALGASIALGKGSSVLLALLIAMQNVPEGFNAFRELKASSRYRSSTILTVLAVLALAGPAAGLLAYYWLASFSELVSGIMLLAAGGILYAVFQDIAPQVRLEKHWGPPLGAVIGFVLGLMGFMLTHKSIHI</sequence>
<feature type="transmembrane region" description="Helical" evidence="1">
    <location>
        <begin position="215"/>
        <end position="235"/>
    </location>
</feature>
<feature type="transmembrane region" description="Helical" evidence="1">
    <location>
        <begin position="156"/>
        <end position="180"/>
    </location>
</feature>
<reference evidence="2 3" key="1">
    <citation type="submission" date="2018-06" db="EMBL/GenBank/DDBJ databases">
        <title>Marinomonas sp. YLB-05 draft genome sequence.</title>
        <authorList>
            <person name="Yu L."/>
            <person name="Tang X."/>
        </authorList>
    </citation>
    <scope>NUCLEOTIDE SEQUENCE [LARGE SCALE GENOMIC DNA]</scope>
    <source>
        <strain evidence="2 3">YLB-05</strain>
    </source>
</reference>
<comment type="caution">
    <text evidence="2">The sequence shown here is derived from an EMBL/GenBank/DDBJ whole genome shotgun (WGS) entry which is preliminary data.</text>
</comment>
<dbReference type="EMBL" id="QKRA01000001">
    <property type="protein sequence ID" value="RDL46103.1"/>
    <property type="molecule type" value="Genomic_DNA"/>
</dbReference>
<organism evidence="2 3">
    <name type="scientific">Marinomonas piezotolerans</name>
    <dbReference type="NCBI Taxonomy" id="2213058"/>
    <lineage>
        <taxon>Bacteria</taxon>
        <taxon>Pseudomonadati</taxon>
        <taxon>Pseudomonadota</taxon>
        <taxon>Gammaproteobacteria</taxon>
        <taxon>Oceanospirillales</taxon>
        <taxon>Oceanospirillaceae</taxon>
        <taxon>Marinomonas</taxon>
    </lineage>
</organism>
<protein>
    <submittedName>
        <fullName evidence="2">Divalent cation transporter</fullName>
    </submittedName>
</protein>
<feature type="transmembrane region" description="Helical" evidence="1">
    <location>
        <begin position="39"/>
        <end position="58"/>
    </location>
</feature>
<dbReference type="OrthoDB" id="5766358at2"/>
<feature type="transmembrane region" description="Helical" evidence="1">
    <location>
        <begin position="70"/>
        <end position="88"/>
    </location>
</feature>
<keyword evidence="1" id="KW-1133">Transmembrane helix</keyword>
<accession>A0A370UE92</accession>
<evidence type="ECO:0000256" key="1">
    <source>
        <dbReference type="SAM" id="Phobius"/>
    </source>
</evidence>
<keyword evidence="3" id="KW-1185">Reference proteome</keyword>
<feature type="transmembrane region" description="Helical" evidence="1">
    <location>
        <begin position="186"/>
        <end position="203"/>
    </location>
</feature>
<dbReference type="AlphaFoldDB" id="A0A370UE92"/>
<keyword evidence="1" id="KW-0472">Membrane</keyword>
<keyword evidence="1" id="KW-0812">Transmembrane</keyword>
<evidence type="ECO:0000313" key="2">
    <source>
        <dbReference type="EMBL" id="RDL46103.1"/>
    </source>
</evidence>